<reference evidence="8" key="1">
    <citation type="journal article" date="2020" name="Stud. Mycol.">
        <title>101 Dothideomycetes genomes: a test case for predicting lifestyles and emergence of pathogens.</title>
        <authorList>
            <person name="Haridas S."/>
            <person name="Albert R."/>
            <person name="Binder M."/>
            <person name="Bloem J."/>
            <person name="Labutti K."/>
            <person name="Salamov A."/>
            <person name="Andreopoulos B."/>
            <person name="Baker S."/>
            <person name="Barry K."/>
            <person name="Bills G."/>
            <person name="Bluhm B."/>
            <person name="Cannon C."/>
            <person name="Castanera R."/>
            <person name="Culley D."/>
            <person name="Daum C."/>
            <person name="Ezra D."/>
            <person name="Gonzalez J."/>
            <person name="Henrissat B."/>
            <person name="Kuo A."/>
            <person name="Liang C."/>
            <person name="Lipzen A."/>
            <person name="Lutzoni F."/>
            <person name="Magnuson J."/>
            <person name="Mondo S."/>
            <person name="Nolan M."/>
            <person name="Ohm R."/>
            <person name="Pangilinan J."/>
            <person name="Park H.-J."/>
            <person name="Ramirez L."/>
            <person name="Alfaro M."/>
            <person name="Sun H."/>
            <person name="Tritt A."/>
            <person name="Yoshinaga Y."/>
            <person name="Zwiers L.-H."/>
            <person name="Turgeon B."/>
            <person name="Goodwin S."/>
            <person name="Spatafora J."/>
            <person name="Crous P."/>
            <person name="Grigoriev I."/>
        </authorList>
    </citation>
    <scope>NUCLEOTIDE SEQUENCE</scope>
    <source>
        <strain evidence="8">Tuck. ex Michener</strain>
    </source>
</reference>
<keyword evidence="7 8" id="KW-0503">Monooxygenase</keyword>
<dbReference type="InterPro" id="IPR017972">
    <property type="entry name" value="Cyt_P450_CS"/>
</dbReference>
<evidence type="ECO:0000313" key="9">
    <source>
        <dbReference type="Proteomes" id="UP000800092"/>
    </source>
</evidence>
<gene>
    <name evidence="8" type="ORF">EV356DRAFT_538057</name>
</gene>
<keyword evidence="9" id="KW-1185">Reference proteome</keyword>
<dbReference type="InterPro" id="IPR002401">
    <property type="entry name" value="Cyt_P450_E_grp-I"/>
</dbReference>
<name>A0A6A6GS43_VIRVR</name>
<protein>
    <submittedName>
        <fullName evidence="8">Putative benzoate 4-monooxygenase cytochrome P450</fullName>
    </submittedName>
</protein>
<organism evidence="8 9">
    <name type="scientific">Viridothelium virens</name>
    <name type="common">Speckled blister lichen</name>
    <name type="synonym">Trypethelium virens</name>
    <dbReference type="NCBI Taxonomy" id="1048519"/>
    <lineage>
        <taxon>Eukaryota</taxon>
        <taxon>Fungi</taxon>
        <taxon>Dikarya</taxon>
        <taxon>Ascomycota</taxon>
        <taxon>Pezizomycotina</taxon>
        <taxon>Dothideomycetes</taxon>
        <taxon>Dothideomycetes incertae sedis</taxon>
        <taxon>Trypetheliales</taxon>
        <taxon>Trypetheliaceae</taxon>
        <taxon>Viridothelium</taxon>
    </lineage>
</organism>
<dbReference type="PROSITE" id="PS00086">
    <property type="entry name" value="CYTOCHROME_P450"/>
    <property type="match status" value="1"/>
</dbReference>
<dbReference type="InterPro" id="IPR036396">
    <property type="entry name" value="Cyt_P450_sf"/>
</dbReference>
<evidence type="ECO:0000256" key="6">
    <source>
        <dbReference type="PIRSR" id="PIRSR602401-1"/>
    </source>
</evidence>
<dbReference type="EMBL" id="ML991930">
    <property type="protein sequence ID" value="KAF2228481.1"/>
    <property type="molecule type" value="Genomic_DNA"/>
</dbReference>
<dbReference type="InterPro" id="IPR001128">
    <property type="entry name" value="Cyt_P450"/>
</dbReference>
<proteinExistence type="inferred from homology"/>
<keyword evidence="7" id="KW-0560">Oxidoreductase</keyword>
<evidence type="ECO:0000256" key="7">
    <source>
        <dbReference type="RuleBase" id="RU000461"/>
    </source>
</evidence>
<dbReference type="PANTHER" id="PTHR24305">
    <property type="entry name" value="CYTOCHROME P450"/>
    <property type="match status" value="1"/>
</dbReference>
<evidence type="ECO:0000256" key="4">
    <source>
        <dbReference type="ARBA" id="ARBA00022723"/>
    </source>
</evidence>
<dbReference type="PRINTS" id="PR00385">
    <property type="entry name" value="P450"/>
</dbReference>
<dbReference type="GO" id="GO:0004497">
    <property type="term" value="F:monooxygenase activity"/>
    <property type="evidence" value="ECO:0007669"/>
    <property type="project" value="UniProtKB-KW"/>
</dbReference>
<dbReference type="GO" id="GO:0016705">
    <property type="term" value="F:oxidoreductase activity, acting on paired donors, with incorporation or reduction of molecular oxygen"/>
    <property type="evidence" value="ECO:0007669"/>
    <property type="project" value="InterPro"/>
</dbReference>
<accession>A0A6A6GS43</accession>
<comment type="cofactor">
    <cofactor evidence="1 6">
        <name>heme</name>
        <dbReference type="ChEBI" id="CHEBI:30413"/>
    </cofactor>
</comment>
<evidence type="ECO:0000256" key="3">
    <source>
        <dbReference type="ARBA" id="ARBA00022617"/>
    </source>
</evidence>
<feature type="binding site" description="axial binding residue" evidence="6">
    <location>
        <position position="422"/>
    </location>
    <ligand>
        <name>heme</name>
        <dbReference type="ChEBI" id="CHEBI:30413"/>
    </ligand>
    <ligandPart>
        <name>Fe</name>
        <dbReference type="ChEBI" id="CHEBI:18248"/>
    </ligandPart>
</feature>
<dbReference type="OrthoDB" id="1470350at2759"/>
<keyword evidence="3 6" id="KW-0349">Heme</keyword>
<dbReference type="PANTHER" id="PTHR24305:SF210">
    <property type="entry name" value="CYTOCHROME P450 MONOOXYGENASE ASQL-RELATED"/>
    <property type="match status" value="1"/>
</dbReference>
<evidence type="ECO:0000256" key="5">
    <source>
        <dbReference type="ARBA" id="ARBA00023004"/>
    </source>
</evidence>
<dbReference type="GO" id="GO:0005506">
    <property type="term" value="F:iron ion binding"/>
    <property type="evidence" value="ECO:0007669"/>
    <property type="project" value="InterPro"/>
</dbReference>
<dbReference type="CDD" id="cd11058">
    <property type="entry name" value="CYP60B-like"/>
    <property type="match status" value="1"/>
</dbReference>
<dbReference type="AlphaFoldDB" id="A0A6A6GS43"/>
<evidence type="ECO:0000256" key="1">
    <source>
        <dbReference type="ARBA" id="ARBA00001971"/>
    </source>
</evidence>
<dbReference type="SUPFAM" id="SSF48264">
    <property type="entry name" value="Cytochrome P450"/>
    <property type="match status" value="1"/>
</dbReference>
<dbReference type="Proteomes" id="UP000800092">
    <property type="component" value="Unassembled WGS sequence"/>
</dbReference>
<dbReference type="InterPro" id="IPR050121">
    <property type="entry name" value="Cytochrome_P450_monoxygenase"/>
</dbReference>
<evidence type="ECO:0000256" key="2">
    <source>
        <dbReference type="ARBA" id="ARBA00010617"/>
    </source>
</evidence>
<dbReference type="Pfam" id="PF00067">
    <property type="entry name" value="p450"/>
    <property type="match status" value="1"/>
</dbReference>
<dbReference type="Gene3D" id="1.10.630.10">
    <property type="entry name" value="Cytochrome P450"/>
    <property type="match status" value="1"/>
</dbReference>
<keyword evidence="5 6" id="KW-0408">Iron</keyword>
<dbReference type="GO" id="GO:0020037">
    <property type="term" value="F:heme binding"/>
    <property type="evidence" value="ECO:0007669"/>
    <property type="project" value="InterPro"/>
</dbReference>
<evidence type="ECO:0000313" key="8">
    <source>
        <dbReference type="EMBL" id="KAF2228481.1"/>
    </source>
</evidence>
<dbReference type="PRINTS" id="PR00463">
    <property type="entry name" value="EP450I"/>
</dbReference>
<keyword evidence="4 6" id="KW-0479">Metal-binding</keyword>
<comment type="similarity">
    <text evidence="2 7">Belongs to the cytochrome P450 family.</text>
</comment>
<sequence length="478" mass="54273">MWVDIYDRYDARVGPFSRVASAFPDAFSTLRGVAYKDTRNLHERYGSAVRISPNALSFSTAQAWRDIYALKADRTELAKDPGYYKKGEAANIVCTYHSADQTDHARIRKLFAHAFSDSALLEQEPLLTNYFDLLVTKLKQQINGPKRGVVDMMAYYNFTTFDIIGDLTLGEPFGALESGEYHAWIRNVFESIKFLGVLRLAANYPAVGMLLKLLTIFKPSLGAKRAAHMEFTRLKIEKRLERESNRKDFLTYVLRHNDERGMTRPEIMGTCRVLLVAGSETTGTLLSGATYYLLQNPASLHRLQSEVRAAFQTQDEITLRSVSIPGKLPYLEAVLQESFRCCPPIPATLPRVTGPRGAMIDGRFVPANVSVGVHQWSTYHSHANFAYPDTFDPKRWLSDPPIKYSGDDKAALQPFSLGPRGCIGKSLAYFEIRSILARIIWNFDMEIQDASSDWKEQREYAMWDKPSLWVRLKHRNDA</sequence>